<dbReference type="Proteomes" id="UP000824208">
    <property type="component" value="Unassembled WGS sequence"/>
</dbReference>
<reference evidence="2" key="1">
    <citation type="journal article" date="2021" name="PeerJ">
        <title>Extensive microbial diversity within the chicken gut microbiome revealed by metagenomics and culture.</title>
        <authorList>
            <person name="Gilroy R."/>
            <person name="Ravi A."/>
            <person name="Getino M."/>
            <person name="Pursley I."/>
            <person name="Horton D.L."/>
            <person name="Alikhan N.F."/>
            <person name="Baker D."/>
            <person name="Gharbi K."/>
            <person name="Hall N."/>
            <person name="Watson M."/>
            <person name="Adriaenssens E.M."/>
            <person name="Foster-Nyarko E."/>
            <person name="Jarju S."/>
            <person name="Secka A."/>
            <person name="Antonio M."/>
            <person name="Oren A."/>
            <person name="Chaudhuri R.R."/>
            <person name="La Ragione R."/>
            <person name="Hildebrand F."/>
            <person name="Pallen M.J."/>
        </authorList>
    </citation>
    <scope>NUCLEOTIDE SEQUENCE</scope>
    <source>
        <strain evidence="2">CHK189-11263</strain>
    </source>
</reference>
<proteinExistence type="predicted"/>
<protein>
    <submittedName>
        <fullName evidence="2">Uncharacterized protein</fullName>
    </submittedName>
</protein>
<feature type="compositionally biased region" description="Basic residues" evidence="1">
    <location>
        <begin position="14"/>
        <end position="29"/>
    </location>
</feature>
<reference evidence="2" key="2">
    <citation type="submission" date="2021-04" db="EMBL/GenBank/DDBJ databases">
        <authorList>
            <person name="Gilroy R."/>
        </authorList>
    </citation>
    <scope>NUCLEOTIDE SEQUENCE</scope>
    <source>
        <strain evidence="2">CHK189-11263</strain>
    </source>
</reference>
<sequence>MTENGTASTVSAPVRRRQRPTSRAHRRSRASPIRAAGSFSQTQPGGGAVPAGARSEKGKASSARAPRMGHIPPSSKARRESVRRRRSSPCSGRNAPKSRSCPAGPVSRHL</sequence>
<feature type="compositionally biased region" description="Polar residues" evidence="1">
    <location>
        <begin position="1"/>
        <end position="11"/>
    </location>
</feature>
<gene>
    <name evidence="2" type="ORF">H9714_08245</name>
</gene>
<evidence type="ECO:0000313" key="2">
    <source>
        <dbReference type="EMBL" id="HJB57527.1"/>
    </source>
</evidence>
<organism evidence="2 3">
    <name type="scientific">Candidatus Flavonifractor intestinipullorum</name>
    <dbReference type="NCBI Taxonomy" id="2838587"/>
    <lineage>
        <taxon>Bacteria</taxon>
        <taxon>Bacillati</taxon>
        <taxon>Bacillota</taxon>
        <taxon>Clostridia</taxon>
        <taxon>Eubacteriales</taxon>
        <taxon>Oscillospiraceae</taxon>
        <taxon>Flavonifractor</taxon>
    </lineage>
</organism>
<evidence type="ECO:0000313" key="3">
    <source>
        <dbReference type="Proteomes" id="UP000824208"/>
    </source>
</evidence>
<name>A0A9D2MBD2_9FIRM</name>
<evidence type="ECO:0000256" key="1">
    <source>
        <dbReference type="SAM" id="MobiDB-lite"/>
    </source>
</evidence>
<dbReference type="AlphaFoldDB" id="A0A9D2MBD2"/>
<feature type="region of interest" description="Disordered" evidence="1">
    <location>
        <begin position="1"/>
        <end position="110"/>
    </location>
</feature>
<dbReference type="EMBL" id="DWYC01000072">
    <property type="protein sequence ID" value="HJB57527.1"/>
    <property type="molecule type" value="Genomic_DNA"/>
</dbReference>
<comment type="caution">
    <text evidence="2">The sequence shown here is derived from an EMBL/GenBank/DDBJ whole genome shotgun (WGS) entry which is preliminary data.</text>
</comment>
<accession>A0A9D2MBD2</accession>